<dbReference type="EMBL" id="CP003178">
    <property type="protein sequence ID" value="AEW00160.1"/>
    <property type="molecule type" value="Genomic_DNA"/>
</dbReference>
<sequence length="69" mass="8044">MFIFSFKKSNLLSKIATEFSRKRFDANDTLSQTIKTITQGKTLNNQELYIEDNCLHCWQATDTHDQSAR</sequence>
<dbReference type="STRING" id="700598.Niako_3872"/>
<reference evidence="1 2" key="1">
    <citation type="submission" date="2011-12" db="EMBL/GenBank/DDBJ databases">
        <title>The complete genome of Niastella koreensis GR20-10.</title>
        <authorList>
            <consortium name="US DOE Joint Genome Institute (JGI-PGF)"/>
            <person name="Lucas S."/>
            <person name="Han J."/>
            <person name="Lapidus A."/>
            <person name="Bruce D."/>
            <person name="Goodwin L."/>
            <person name="Pitluck S."/>
            <person name="Peters L."/>
            <person name="Kyrpides N."/>
            <person name="Mavromatis K."/>
            <person name="Ivanova N."/>
            <person name="Mikhailova N."/>
            <person name="Davenport K."/>
            <person name="Saunders E."/>
            <person name="Detter J.C."/>
            <person name="Tapia R."/>
            <person name="Han C."/>
            <person name="Land M."/>
            <person name="Hauser L."/>
            <person name="Markowitz V."/>
            <person name="Cheng J.-F."/>
            <person name="Hugenholtz P."/>
            <person name="Woyke T."/>
            <person name="Wu D."/>
            <person name="Tindall B."/>
            <person name="Pomrenke H."/>
            <person name="Brambilla E."/>
            <person name="Klenk H.-P."/>
            <person name="Eisen J.A."/>
        </authorList>
    </citation>
    <scope>NUCLEOTIDE SEQUENCE [LARGE SCALE GENOMIC DNA]</scope>
    <source>
        <strain evidence="2">DSM 17620 / KACC 11465 / NBRC 106392 / GR20-10</strain>
    </source>
</reference>
<proteinExistence type="predicted"/>
<evidence type="ECO:0000313" key="2">
    <source>
        <dbReference type="Proteomes" id="UP000005438"/>
    </source>
</evidence>
<dbReference type="KEGG" id="nko:Niako_3872"/>
<dbReference type="Proteomes" id="UP000005438">
    <property type="component" value="Chromosome"/>
</dbReference>
<dbReference type="HOGENOM" id="CLU_2771663_0_0_10"/>
<accession>G8T8I8</accession>
<evidence type="ECO:0000313" key="1">
    <source>
        <dbReference type="EMBL" id="AEW00160.1"/>
    </source>
</evidence>
<organism evidence="1 2">
    <name type="scientific">Niastella koreensis (strain DSM 17620 / KACC 11465 / NBRC 106392 / GR20-10)</name>
    <dbReference type="NCBI Taxonomy" id="700598"/>
    <lineage>
        <taxon>Bacteria</taxon>
        <taxon>Pseudomonadati</taxon>
        <taxon>Bacteroidota</taxon>
        <taxon>Chitinophagia</taxon>
        <taxon>Chitinophagales</taxon>
        <taxon>Chitinophagaceae</taxon>
        <taxon>Niastella</taxon>
    </lineage>
</organism>
<gene>
    <name evidence="1" type="ordered locus">Niako_3872</name>
</gene>
<dbReference type="AlphaFoldDB" id="G8T8I8"/>
<name>G8T8I8_NIAKG</name>
<protein>
    <submittedName>
        <fullName evidence="1">Uncharacterized protein</fullName>
    </submittedName>
</protein>